<name>A0A0C9YZG2_9AGAM</name>
<proteinExistence type="predicted"/>
<keyword evidence="2" id="KW-1185">Reference proteome</keyword>
<dbReference type="OrthoDB" id="3265433at2759"/>
<organism evidence="1 2">
    <name type="scientific">Pisolithus microcarpus 441</name>
    <dbReference type="NCBI Taxonomy" id="765257"/>
    <lineage>
        <taxon>Eukaryota</taxon>
        <taxon>Fungi</taxon>
        <taxon>Dikarya</taxon>
        <taxon>Basidiomycota</taxon>
        <taxon>Agaricomycotina</taxon>
        <taxon>Agaricomycetes</taxon>
        <taxon>Agaricomycetidae</taxon>
        <taxon>Boletales</taxon>
        <taxon>Sclerodermatineae</taxon>
        <taxon>Pisolithaceae</taxon>
        <taxon>Pisolithus</taxon>
    </lineage>
</organism>
<gene>
    <name evidence="1" type="ORF">PISMIDRAFT_102917</name>
</gene>
<dbReference type="EMBL" id="KN833742">
    <property type="protein sequence ID" value="KIK22171.1"/>
    <property type="molecule type" value="Genomic_DNA"/>
</dbReference>
<dbReference type="Proteomes" id="UP000054018">
    <property type="component" value="Unassembled WGS sequence"/>
</dbReference>
<dbReference type="STRING" id="765257.A0A0C9YZG2"/>
<evidence type="ECO:0000313" key="1">
    <source>
        <dbReference type="EMBL" id="KIK22171.1"/>
    </source>
</evidence>
<accession>A0A0C9YZG2</accession>
<dbReference type="AlphaFoldDB" id="A0A0C9YZG2"/>
<reference evidence="2" key="2">
    <citation type="submission" date="2015-01" db="EMBL/GenBank/DDBJ databases">
        <title>Evolutionary Origins and Diversification of the Mycorrhizal Mutualists.</title>
        <authorList>
            <consortium name="DOE Joint Genome Institute"/>
            <consortium name="Mycorrhizal Genomics Consortium"/>
            <person name="Kohler A."/>
            <person name="Kuo A."/>
            <person name="Nagy L.G."/>
            <person name="Floudas D."/>
            <person name="Copeland A."/>
            <person name="Barry K.W."/>
            <person name="Cichocki N."/>
            <person name="Veneault-Fourrey C."/>
            <person name="LaButti K."/>
            <person name="Lindquist E.A."/>
            <person name="Lipzen A."/>
            <person name="Lundell T."/>
            <person name="Morin E."/>
            <person name="Murat C."/>
            <person name="Riley R."/>
            <person name="Ohm R."/>
            <person name="Sun H."/>
            <person name="Tunlid A."/>
            <person name="Henrissat B."/>
            <person name="Grigoriev I.V."/>
            <person name="Hibbett D.S."/>
            <person name="Martin F."/>
        </authorList>
    </citation>
    <scope>NUCLEOTIDE SEQUENCE [LARGE SCALE GENOMIC DNA]</scope>
    <source>
        <strain evidence="2">441</strain>
    </source>
</reference>
<evidence type="ECO:0000313" key="2">
    <source>
        <dbReference type="Proteomes" id="UP000054018"/>
    </source>
</evidence>
<dbReference type="HOGENOM" id="CLU_003703_3_3_1"/>
<protein>
    <submittedName>
        <fullName evidence="1">Unplaced genomic scaffold scaffold_58, whole genome shotgun sequence</fullName>
    </submittedName>
</protein>
<sequence>MVGQDTLDDEEILSNDGYSNSSVVEVFSRASCDDLTSSCIPLPSKFGSAYCKANKFHHLVEMELELHMGQANDALHGLHLALADKVVIFRGIVRPALNYLVRTWAWQMIHSIDTSVKQCTAIYRQCQLAMIALGAGLEILDCYQELQKSHLSTSAAAFTQGTHDHHGSQLPWFWMIDIPKDTDSKSWLSEFYHIHWLHAKVAKDHWEEENELVTSKFQWVMNFFQYRAKRWNEIYMANKSAGNHGATCYAARQQAMYDWLTEQAQLIWQEMNPDDIACHHGM</sequence>
<reference evidence="1 2" key="1">
    <citation type="submission" date="2014-04" db="EMBL/GenBank/DDBJ databases">
        <authorList>
            <consortium name="DOE Joint Genome Institute"/>
            <person name="Kuo A."/>
            <person name="Kohler A."/>
            <person name="Costa M.D."/>
            <person name="Nagy L.G."/>
            <person name="Floudas D."/>
            <person name="Copeland A."/>
            <person name="Barry K.W."/>
            <person name="Cichocki N."/>
            <person name="Veneault-Fourrey C."/>
            <person name="LaButti K."/>
            <person name="Lindquist E.A."/>
            <person name="Lipzen A."/>
            <person name="Lundell T."/>
            <person name="Morin E."/>
            <person name="Murat C."/>
            <person name="Sun H."/>
            <person name="Tunlid A."/>
            <person name="Henrissat B."/>
            <person name="Grigoriev I.V."/>
            <person name="Hibbett D.S."/>
            <person name="Martin F."/>
            <person name="Nordberg H.P."/>
            <person name="Cantor M.N."/>
            <person name="Hua S.X."/>
        </authorList>
    </citation>
    <scope>NUCLEOTIDE SEQUENCE [LARGE SCALE GENOMIC DNA]</scope>
    <source>
        <strain evidence="1 2">441</strain>
    </source>
</reference>